<protein>
    <recommendedName>
        <fullName evidence="3">Protein FAR1-RELATED SEQUENCE</fullName>
    </recommendedName>
</protein>
<name>A0A9R0QHS2_TRITD</name>
<dbReference type="EMBL" id="LT934111">
    <property type="protein sequence ID" value="VAH11740.1"/>
    <property type="molecule type" value="Genomic_DNA"/>
</dbReference>
<keyword evidence="2" id="KW-1185">Reference proteome</keyword>
<evidence type="ECO:0000313" key="2">
    <source>
        <dbReference type="Proteomes" id="UP000324705"/>
    </source>
</evidence>
<sequence>MDGFLPGLRKARVVPAGWRWKMPGWSSCLMPSTSSRSRYEFADSLEHPDPVPLAVLPRRDTSPVTPADSMLAPGLPSMVLYCKFRLRVGSAPQDRTPGPSKTSALEQSIHKYAEEPMESVLEIGFGIRMKWAKPDLKGVLCAKMTNTQCSESADRMLKTSPASPMHIFVRQYMRLQIDYEREESYKEKRTMIVNSQFFVIWCPKLNLLLRDLAVSLKLRSEKTQFEHLVLLAWIVDPFLVSSAPLAEKRNGLGFEDRLANLPAGRLPGNGEVAFVGGNDVDHRD</sequence>
<evidence type="ECO:0000313" key="1">
    <source>
        <dbReference type="EMBL" id="VAH11740.1"/>
    </source>
</evidence>
<evidence type="ECO:0008006" key="3">
    <source>
        <dbReference type="Google" id="ProtNLM"/>
    </source>
</evidence>
<dbReference type="OMA" id="YEREESY"/>
<dbReference type="AlphaFoldDB" id="A0A9R0QHS2"/>
<organism evidence="1 2">
    <name type="scientific">Triticum turgidum subsp. durum</name>
    <name type="common">Durum wheat</name>
    <name type="synonym">Triticum durum</name>
    <dbReference type="NCBI Taxonomy" id="4567"/>
    <lineage>
        <taxon>Eukaryota</taxon>
        <taxon>Viridiplantae</taxon>
        <taxon>Streptophyta</taxon>
        <taxon>Embryophyta</taxon>
        <taxon>Tracheophyta</taxon>
        <taxon>Spermatophyta</taxon>
        <taxon>Magnoliopsida</taxon>
        <taxon>Liliopsida</taxon>
        <taxon>Poales</taxon>
        <taxon>Poaceae</taxon>
        <taxon>BOP clade</taxon>
        <taxon>Pooideae</taxon>
        <taxon>Triticodae</taxon>
        <taxon>Triticeae</taxon>
        <taxon>Triticinae</taxon>
        <taxon>Triticum</taxon>
    </lineage>
</organism>
<dbReference type="Proteomes" id="UP000324705">
    <property type="component" value="Chromosome 1A"/>
</dbReference>
<proteinExistence type="predicted"/>
<gene>
    <name evidence="1" type="ORF">TRITD_1Av1G229910</name>
</gene>
<reference evidence="1 2" key="1">
    <citation type="submission" date="2017-09" db="EMBL/GenBank/DDBJ databases">
        <authorList>
            <consortium name="International Durum Wheat Genome Sequencing Consortium (IDWGSC)"/>
            <person name="Milanesi L."/>
        </authorList>
    </citation>
    <scope>NUCLEOTIDE SEQUENCE [LARGE SCALE GENOMIC DNA]</scope>
    <source>
        <strain evidence="2">cv. Svevo</strain>
    </source>
</reference>
<accession>A0A9R0QHS2</accession>
<dbReference type="Gramene" id="TRITD1Av1G229910.1">
    <property type="protein sequence ID" value="TRITD1Av1G229910.1"/>
    <property type="gene ID" value="TRITD1Av1G229910"/>
</dbReference>